<dbReference type="SUPFAM" id="SSF55856">
    <property type="entry name" value="Cytochrome b5-like heme/steroid binding domain"/>
    <property type="match status" value="1"/>
</dbReference>
<dbReference type="InterPro" id="IPR001199">
    <property type="entry name" value="Cyt_B5-like_heme/steroid-bd"/>
</dbReference>
<dbReference type="EMBL" id="JAPDMQ010000072">
    <property type="protein sequence ID" value="KAK0536710.1"/>
    <property type="molecule type" value="Genomic_DNA"/>
</dbReference>
<dbReference type="FunFam" id="3.10.120.10:FF:000001">
    <property type="entry name" value="Cytochrome b5 reductase 4"/>
    <property type="match status" value="1"/>
</dbReference>
<evidence type="ECO:0000256" key="2">
    <source>
        <dbReference type="ARBA" id="ARBA00022723"/>
    </source>
</evidence>
<dbReference type="GO" id="GO:0020037">
    <property type="term" value="F:heme binding"/>
    <property type="evidence" value="ECO:0007669"/>
    <property type="project" value="UniProtKB-UniRule"/>
</dbReference>
<dbReference type="InterPro" id="IPR036400">
    <property type="entry name" value="Cyt_B5-like_heme/steroid_sf"/>
</dbReference>
<dbReference type="Proteomes" id="UP001176521">
    <property type="component" value="Unassembled WGS sequence"/>
</dbReference>
<evidence type="ECO:0000256" key="4">
    <source>
        <dbReference type="RuleBase" id="RU362121"/>
    </source>
</evidence>
<evidence type="ECO:0000313" key="7">
    <source>
        <dbReference type="EMBL" id="KAK0536710.1"/>
    </source>
</evidence>
<dbReference type="InterPro" id="IPR051872">
    <property type="entry name" value="Cytochrome_b5/Flavoprotein_Rdt"/>
</dbReference>
<dbReference type="Pfam" id="PF00173">
    <property type="entry name" value="Cyt-b5"/>
    <property type="match status" value="1"/>
</dbReference>
<evidence type="ECO:0000256" key="5">
    <source>
        <dbReference type="SAM" id="MobiDB-lite"/>
    </source>
</evidence>
<dbReference type="GO" id="GO:0004128">
    <property type="term" value="F:cytochrome-b5 reductase activity, acting on NAD(P)H"/>
    <property type="evidence" value="ECO:0007669"/>
    <property type="project" value="TreeGrafter"/>
</dbReference>
<dbReference type="AlphaFoldDB" id="A0AAN6GE85"/>
<accession>A0AAN6GE85</accession>
<dbReference type="PANTHER" id="PTHR46237:SF1">
    <property type="entry name" value="CYTOCHROME B5 REDUCTASE 4"/>
    <property type="match status" value="1"/>
</dbReference>
<keyword evidence="8" id="KW-1185">Reference proteome</keyword>
<dbReference type="Gene3D" id="3.10.120.10">
    <property type="entry name" value="Cytochrome b5-like heme/steroid binding domain"/>
    <property type="match status" value="1"/>
</dbReference>
<evidence type="ECO:0000259" key="6">
    <source>
        <dbReference type="PROSITE" id="PS50255"/>
    </source>
</evidence>
<gene>
    <name evidence="7" type="ORF">OC842_001894</name>
</gene>
<feature type="region of interest" description="Disordered" evidence="5">
    <location>
        <begin position="1"/>
        <end position="158"/>
    </location>
</feature>
<evidence type="ECO:0000256" key="1">
    <source>
        <dbReference type="ARBA" id="ARBA00022617"/>
    </source>
</evidence>
<organism evidence="7 8">
    <name type="scientific">Tilletia horrida</name>
    <dbReference type="NCBI Taxonomy" id="155126"/>
    <lineage>
        <taxon>Eukaryota</taxon>
        <taxon>Fungi</taxon>
        <taxon>Dikarya</taxon>
        <taxon>Basidiomycota</taxon>
        <taxon>Ustilaginomycotina</taxon>
        <taxon>Exobasidiomycetes</taxon>
        <taxon>Tilletiales</taxon>
        <taxon>Tilletiaceae</taxon>
        <taxon>Tilletia</taxon>
    </lineage>
</organism>
<evidence type="ECO:0000313" key="8">
    <source>
        <dbReference type="Proteomes" id="UP001176521"/>
    </source>
</evidence>
<comment type="caution">
    <text evidence="7">The sequence shown here is derived from an EMBL/GenBank/DDBJ whole genome shotgun (WGS) entry which is preliminary data.</text>
</comment>
<dbReference type="PROSITE" id="PS50255">
    <property type="entry name" value="CYTOCHROME_B5_2"/>
    <property type="match status" value="1"/>
</dbReference>
<keyword evidence="3 4" id="KW-0408">Iron</keyword>
<name>A0AAN6GE85_9BASI</name>
<dbReference type="GO" id="GO:0005737">
    <property type="term" value="C:cytoplasm"/>
    <property type="evidence" value="ECO:0007669"/>
    <property type="project" value="TreeGrafter"/>
</dbReference>
<keyword evidence="1 4" id="KW-0349">Heme</keyword>
<proteinExistence type="inferred from homology"/>
<dbReference type="GO" id="GO:0046872">
    <property type="term" value="F:metal ion binding"/>
    <property type="evidence" value="ECO:0007669"/>
    <property type="project" value="UniProtKB-UniRule"/>
</dbReference>
<feature type="compositionally biased region" description="Low complexity" evidence="5">
    <location>
        <begin position="14"/>
        <end position="39"/>
    </location>
</feature>
<dbReference type="PANTHER" id="PTHR46237">
    <property type="entry name" value="CYTOCHROME B5 REDUCTASE 4 FAMILY MEMBER"/>
    <property type="match status" value="1"/>
</dbReference>
<dbReference type="SMART" id="SM01117">
    <property type="entry name" value="Cyt-b5"/>
    <property type="match status" value="1"/>
</dbReference>
<comment type="similarity">
    <text evidence="4">Belongs to the cytochrome b5 family.</text>
</comment>
<keyword evidence="2 4" id="KW-0479">Metal-binding</keyword>
<evidence type="ECO:0000256" key="3">
    <source>
        <dbReference type="ARBA" id="ARBA00023004"/>
    </source>
</evidence>
<feature type="domain" description="Cytochrome b5 heme-binding" evidence="6">
    <location>
        <begin position="188"/>
        <end position="264"/>
    </location>
</feature>
<reference evidence="7" key="1">
    <citation type="journal article" date="2023" name="PhytoFront">
        <title>Draft Genome Resources of Seven Strains of Tilletia horrida, Causal Agent of Kernel Smut of Rice.</title>
        <authorList>
            <person name="Khanal S."/>
            <person name="Antony Babu S."/>
            <person name="Zhou X.G."/>
        </authorList>
    </citation>
    <scope>NUCLEOTIDE SEQUENCE</scope>
    <source>
        <strain evidence="7">TX3</strain>
    </source>
</reference>
<sequence length="273" mass="28130">MSLAELSLDNITLSFPSSPSASSTASSRCGPSSSRSTTDSDTDDEPGRTSSGTSRGSGVGARNAGALPSLRASLQVPPSTTARTAPPGVGGAPSARLGVPQAGPPSSFLVPPPPPAGGSLKPSVGSALRIHPAPGASSVPPSLAPGQARAEMPTSKRRTKVALAPGCSALDWARLKATEDLRGGVTSLLRVTPSELKKHKSPEDCWSAFNNKVYNLTPYLRFHPGGEKELLRVAGRDGTRLFMLTHSWVNIDAILDGTLVGVLVKEPAPEDDD</sequence>
<protein>
    <recommendedName>
        <fullName evidence="6">Cytochrome b5 heme-binding domain-containing protein</fullName>
    </recommendedName>
</protein>
<dbReference type="PROSITE" id="PS00191">
    <property type="entry name" value="CYTOCHROME_B5_1"/>
    <property type="match status" value="1"/>
</dbReference>
<dbReference type="InterPro" id="IPR018506">
    <property type="entry name" value="Cyt_B5_heme-BS"/>
</dbReference>